<feature type="domain" description="PEP-utilising enzyme C-terminal" evidence="16">
    <location>
        <begin position="479"/>
        <end position="767"/>
    </location>
</feature>
<keyword evidence="6 12" id="KW-0479">Metal-binding</keyword>
<dbReference type="NCBIfam" id="NF005057">
    <property type="entry name" value="PRK06464.1"/>
    <property type="match status" value="1"/>
</dbReference>
<dbReference type="GO" id="GO:0046872">
    <property type="term" value="F:metal ion binding"/>
    <property type="evidence" value="ECO:0007669"/>
    <property type="project" value="UniProtKB-KW"/>
</dbReference>
<evidence type="ECO:0000259" key="14">
    <source>
        <dbReference type="Pfam" id="PF00391"/>
    </source>
</evidence>
<dbReference type="UniPathway" id="UPA00138"/>
<evidence type="ECO:0000256" key="11">
    <source>
        <dbReference type="ARBA" id="ARBA00047700"/>
    </source>
</evidence>
<dbReference type="RefSeq" id="WP_050026697.1">
    <property type="nucleotide sequence ID" value="NZ_JNFH02000095.1"/>
</dbReference>
<keyword evidence="5 12" id="KW-0808">Transferase</keyword>
<evidence type="ECO:0000256" key="13">
    <source>
        <dbReference type="SAM" id="MobiDB-lite"/>
    </source>
</evidence>
<sequence length="777" mass="84425">MAVLWLEDVDADDVGTVGGKAASLGELIGAGLPVPPGFTVTAGTYRTFIEEAGIDEELFAAVDVDPEDSAALRKAEETAAELILETPLPDDVREEIVERYRTMGDDGDEAFVAVRSSATAEDLPDSSFAGQQETFLNVREEDLIRRVKECWASLFTQRAIYYRQQRGFPHAEVDIAVVVQRMVDAQKSGVMFTSHPSTGDPQITIEAAWGLGEAVVSGTVSPDNYVYDRERDTVDEVTVADKKVEMVKDAETGETVTLDVDDDRRNSRVLSDAEIEKLVALGERVEDHYGTPQDVEWAIYDDEIYMLQSRPITTIQEDGDSEGETDGREPSGSASGDGGTGDDTAGNDEVDADVLVDGLGASPGVVSGTVRIVHKLDHLDQVQEGDVMVTEMTMPDMVPAMKRAAGIVTDEGGMTSHAAIISRELGVPAVVGTGNGTRLLDDGQNVTLDGDKGTVRAGADEEAESGEEFEPVEAARPETPVKPMTATEVKVNVSIPEAAERAAATGADGVGLLRIEHMVLSLGKTPEKYIADHGARAYQDELIEGVRRVADEFYPRPVRVRTIDAPTDEFRELEGGEGEPAEHNPMLGWRGIRRSLDKPEPFRQELAAFARLHEMGYDNLEVMFPLVNDASDIEGIKRHMRETGIDPETNRWGVMIETPASALQIEELAEAGIDFASFGTNDLTQYTLAVDRNNEHVADRFDELHPAVLQLIGDTIETCRELGVDTSICGQAGSKPEMVEFLVEAGVSSISANIDAVRDVQHEVKRTEQRLLLDSVR</sequence>
<evidence type="ECO:0000259" key="15">
    <source>
        <dbReference type="Pfam" id="PF01326"/>
    </source>
</evidence>
<dbReference type="SUPFAM" id="SSF56059">
    <property type="entry name" value="Glutathione synthetase ATP-binding domain-like"/>
    <property type="match status" value="1"/>
</dbReference>
<dbReference type="GO" id="GO:0008986">
    <property type="term" value="F:pyruvate, water dikinase activity"/>
    <property type="evidence" value="ECO:0007669"/>
    <property type="project" value="UniProtKB-EC"/>
</dbReference>
<evidence type="ECO:0000256" key="8">
    <source>
        <dbReference type="ARBA" id="ARBA00022777"/>
    </source>
</evidence>
<keyword evidence="9 12" id="KW-0067">ATP-binding</keyword>
<dbReference type="GO" id="GO:0006094">
    <property type="term" value="P:gluconeogenesis"/>
    <property type="evidence" value="ECO:0007669"/>
    <property type="project" value="UniProtKB-UniPathway"/>
</dbReference>
<evidence type="ECO:0000256" key="2">
    <source>
        <dbReference type="ARBA" id="ARBA00002988"/>
    </source>
</evidence>
<dbReference type="InterPro" id="IPR002192">
    <property type="entry name" value="PPDK_AMP/ATP-bd"/>
</dbReference>
<evidence type="ECO:0000256" key="6">
    <source>
        <dbReference type="ARBA" id="ARBA00022723"/>
    </source>
</evidence>
<dbReference type="PANTHER" id="PTHR43030:SF1">
    <property type="entry name" value="PHOSPHOENOLPYRUVATE SYNTHASE"/>
    <property type="match status" value="1"/>
</dbReference>
<proteinExistence type="inferred from homology"/>
<dbReference type="InterPro" id="IPR000121">
    <property type="entry name" value="PEP_util_C"/>
</dbReference>
<dbReference type="Gene3D" id="3.30.470.20">
    <property type="entry name" value="ATP-grasp fold, B domain"/>
    <property type="match status" value="1"/>
</dbReference>
<comment type="caution">
    <text evidence="17">The sequence shown here is derived from an EMBL/GenBank/DDBJ whole genome shotgun (WGS) entry which is preliminary data.</text>
</comment>
<dbReference type="GO" id="GO:0005524">
    <property type="term" value="F:ATP binding"/>
    <property type="evidence" value="ECO:0007669"/>
    <property type="project" value="UniProtKB-KW"/>
</dbReference>
<feature type="domain" description="Pyruvate phosphate dikinase AMP/ATP-binding" evidence="15">
    <location>
        <begin position="16"/>
        <end position="320"/>
    </location>
</feature>
<dbReference type="InterPro" id="IPR013815">
    <property type="entry name" value="ATP_grasp_subdomain_1"/>
</dbReference>
<evidence type="ECO:0000259" key="16">
    <source>
        <dbReference type="Pfam" id="PF02896"/>
    </source>
</evidence>
<dbReference type="Gene3D" id="3.50.30.10">
    <property type="entry name" value="Phosphohistidine domain"/>
    <property type="match status" value="1"/>
</dbReference>
<feature type="region of interest" description="Disordered" evidence="13">
    <location>
        <begin position="316"/>
        <end position="349"/>
    </location>
</feature>
<evidence type="ECO:0000313" key="18">
    <source>
        <dbReference type="Proteomes" id="UP000053331"/>
    </source>
</evidence>
<gene>
    <name evidence="17" type="ORF">FK85_30665</name>
</gene>
<dbReference type="InterPro" id="IPR036637">
    <property type="entry name" value="Phosphohistidine_dom_sf"/>
</dbReference>
<keyword evidence="8 12" id="KW-0418">Kinase</keyword>
<dbReference type="PIRSF" id="PIRSF000854">
    <property type="entry name" value="PEP_synthase"/>
    <property type="match status" value="1"/>
</dbReference>
<dbReference type="FunFam" id="3.30.1490.20:FF:000010">
    <property type="entry name" value="Phosphoenolpyruvate synthase"/>
    <property type="match status" value="1"/>
</dbReference>
<keyword evidence="10 12" id="KW-0460">Magnesium</keyword>
<protein>
    <recommendedName>
        <fullName evidence="12">Phosphoenolpyruvate synthase</fullName>
        <shortName evidence="12">PEP synthase</shortName>
        <ecNumber evidence="12">2.7.9.2</ecNumber>
    </recommendedName>
    <alternativeName>
        <fullName evidence="12">Pyruvate, water dikinase</fullName>
    </alternativeName>
</protein>
<dbReference type="AlphaFoldDB" id="A0A0F8BGG2"/>
<comment type="cofactor">
    <cofactor evidence="1 12">
        <name>Mg(2+)</name>
        <dbReference type="ChEBI" id="CHEBI:18420"/>
    </cofactor>
</comment>
<dbReference type="Gene3D" id="3.20.20.60">
    <property type="entry name" value="Phosphoenolpyruvate-binding domains"/>
    <property type="match status" value="1"/>
</dbReference>
<feature type="domain" description="PEP-utilising enzyme mobile" evidence="14">
    <location>
        <begin position="383"/>
        <end position="453"/>
    </location>
</feature>
<reference evidence="17 18" key="1">
    <citation type="journal article" date="2015" name="Genome Announc.">
        <title>Draft genome sequence of a Halorubrum H3 strain isolated from the burlinskoye salt lake (Altai Krai, Russia).</title>
        <authorList>
            <person name="Rozanov A.S."/>
            <person name="Bryanskaya A.V."/>
            <person name="Malup T.K."/>
            <person name="Kotenko A.V."/>
            <person name="Peltek S.E."/>
        </authorList>
    </citation>
    <scope>NUCLEOTIDE SEQUENCE [LARGE SCALE GENOMIC DNA]</scope>
    <source>
        <strain evidence="17 18">H3</strain>
    </source>
</reference>
<evidence type="ECO:0000256" key="4">
    <source>
        <dbReference type="ARBA" id="ARBA00007837"/>
    </source>
</evidence>
<dbReference type="InterPro" id="IPR015813">
    <property type="entry name" value="Pyrv/PenolPyrv_kinase-like_dom"/>
</dbReference>
<dbReference type="PRINTS" id="PR01736">
    <property type="entry name" value="PHPHTRNFRASE"/>
</dbReference>
<dbReference type="SUPFAM" id="SSF51621">
    <property type="entry name" value="Phosphoenolpyruvate/pyruvate domain"/>
    <property type="match status" value="1"/>
</dbReference>
<comment type="catalytic activity">
    <reaction evidence="11 12">
        <text>pyruvate + ATP + H2O = phosphoenolpyruvate + AMP + phosphate + 2 H(+)</text>
        <dbReference type="Rhea" id="RHEA:11364"/>
        <dbReference type="ChEBI" id="CHEBI:15361"/>
        <dbReference type="ChEBI" id="CHEBI:15377"/>
        <dbReference type="ChEBI" id="CHEBI:15378"/>
        <dbReference type="ChEBI" id="CHEBI:30616"/>
        <dbReference type="ChEBI" id="CHEBI:43474"/>
        <dbReference type="ChEBI" id="CHEBI:58702"/>
        <dbReference type="ChEBI" id="CHEBI:456215"/>
        <dbReference type="EC" id="2.7.9.2"/>
    </reaction>
</comment>
<dbReference type="InterPro" id="IPR008279">
    <property type="entry name" value="PEP-util_enz_mobile_dom"/>
</dbReference>
<dbReference type="Pfam" id="PF00391">
    <property type="entry name" value="PEP-utilizers"/>
    <property type="match status" value="1"/>
</dbReference>
<evidence type="ECO:0000256" key="12">
    <source>
        <dbReference type="PIRNR" id="PIRNR000854"/>
    </source>
</evidence>
<dbReference type="Gene3D" id="3.30.1490.20">
    <property type="entry name" value="ATP-grasp fold, A domain"/>
    <property type="match status" value="1"/>
</dbReference>
<organism evidence="17 18">
    <name type="scientific">Halorubrum saccharovorum</name>
    <dbReference type="NCBI Taxonomy" id="2248"/>
    <lineage>
        <taxon>Archaea</taxon>
        <taxon>Methanobacteriati</taxon>
        <taxon>Methanobacteriota</taxon>
        <taxon>Stenosarchaea group</taxon>
        <taxon>Halobacteria</taxon>
        <taxon>Halobacteriales</taxon>
        <taxon>Haloferacaceae</taxon>
        <taxon>Halorubrum</taxon>
    </lineage>
</organism>
<dbReference type="NCBIfam" id="TIGR01418">
    <property type="entry name" value="PEP_synth"/>
    <property type="match status" value="1"/>
</dbReference>
<feature type="region of interest" description="Disordered" evidence="13">
    <location>
        <begin position="450"/>
        <end position="476"/>
    </location>
</feature>
<evidence type="ECO:0000256" key="5">
    <source>
        <dbReference type="ARBA" id="ARBA00022679"/>
    </source>
</evidence>
<feature type="compositionally biased region" description="Acidic residues" evidence="13">
    <location>
        <begin position="460"/>
        <end position="471"/>
    </location>
</feature>
<comment type="function">
    <text evidence="2 12">Catalyzes the phosphorylation of pyruvate to phosphoenolpyruvate.</text>
</comment>
<comment type="similarity">
    <text evidence="4 12">Belongs to the PEP-utilizing enzyme family.</text>
</comment>
<evidence type="ECO:0000256" key="7">
    <source>
        <dbReference type="ARBA" id="ARBA00022741"/>
    </source>
</evidence>
<dbReference type="PROSITE" id="PS00370">
    <property type="entry name" value="PEP_ENZYMES_PHOS_SITE"/>
    <property type="match status" value="1"/>
</dbReference>
<dbReference type="EMBL" id="JNFH02000095">
    <property type="protein sequence ID" value="KKF39173.1"/>
    <property type="molecule type" value="Genomic_DNA"/>
</dbReference>
<evidence type="ECO:0000256" key="10">
    <source>
        <dbReference type="ARBA" id="ARBA00022842"/>
    </source>
</evidence>
<comment type="pathway">
    <text evidence="3 12">Carbohydrate biosynthesis; gluconeogenesis.</text>
</comment>
<evidence type="ECO:0000256" key="1">
    <source>
        <dbReference type="ARBA" id="ARBA00001946"/>
    </source>
</evidence>
<dbReference type="InterPro" id="IPR040442">
    <property type="entry name" value="Pyrv_kinase-like_dom_sf"/>
</dbReference>
<dbReference type="SUPFAM" id="SSF52009">
    <property type="entry name" value="Phosphohistidine domain"/>
    <property type="match status" value="1"/>
</dbReference>
<dbReference type="OrthoDB" id="23397at2157"/>
<name>A0A0F8BGG2_9EURY</name>
<dbReference type="InterPro" id="IPR006319">
    <property type="entry name" value="PEP_synth"/>
</dbReference>
<evidence type="ECO:0000256" key="9">
    <source>
        <dbReference type="ARBA" id="ARBA00022840"/>
    </source>
</evidence>
<evidence type="ECO:0000313" key="17">
    <source>
        <dbReference type="EMBL" id="KKF39173.1"/>
    </source>
</evidence>
<dbReference type="EC" id="2.7.9.2" evidence="12"/>
<dbReference type="Pfam" id="PF02896">
    <property type="entry name" value="PEP-utilizers_C"/>
    <property type="match status" value="1"/>
</dbReference>
<dbReference type="Pfam" id="PF01326">
    <property type="entry name" value="PPDK_N"/>
    <property type="match status" value="1"/>
</dbReference>
<dbReference type="PANTHER" id="PTHR43030">
    <property type="entry name" value="PHOSPHOENOLPYRUVATE SYNTHASE"/>
    <property type="match status" value="1"/>
</dbReference>
<evidence type="ECO:0000256" key="3">
    <source>
        <dbReference type="ARBA" id="ARBA00004742"/>
    </source>
</evidence>
<accession>A0A0F8BGG2</accession>
<keyword evidence="7 12" id="KW-0547">Nucleotide-binding</keyword>
<keyword evidence="18" id="KW-1185">Reference proteome</keyword>
<dbReference type="InterPro" id="IPR018274">
    <property type="entry name" value="PEP_util_AS"/>
</dbReference>
<dbReference type="Proteomes" id="UP000053331">
    <property type="component" value="Unassembled WGS sequence"/>
</dbReference>